<keyword evidence="4" id="KW-1185">Reference proteome</keyword>
<keyword evidence="2" id="KW-1133">Transmembrane helix</keyword>
<keyword evidence="2" id="KW-0472">Membrane</keyword>
<dbReference type="EMBL" id="JAJAGO010000006">
    <property type="protein sequence ID" value="MCT2591127.1"/>
    <property type="molecule type" value="Genomic_DNA"/>
</dbReference>
<comment type="caution">
    <text evidence="3">The sequence shown here is derived from an EMBL/GenBank/DDBJ whole genome shotgun (WGS) entry which is preliminary data.</text>
</comment>
<dbReference type="Proteomes" id="UP001156389">
    <property type="component" value="Unassembled WGS sequence"/>
</dbReference>
<feature type="region of interest" description="Disordered" evidence="1">
    <location>
        <begin position="1"/>
        <end position="85"/>
    </location>
</feature>
<proteinExistence type="predicted"/>
<feature type="compositionally biased region" description="Acidic residues" evidence="1">
    <location>
        <begin position="54"/>
        <end position="75"/>
    </location>
</feature>
<dbReference type="RefSeq" id="WP_260218452.1">
    <property type="nucleotide sequence ID" value="NZ_JAJAGO010000006.1"/>
</dbReference>
<accession>A0ABT2JTD0</accession>
<feature type="transmembrane region" description="Helical" evidence="2">
    <location>
        <begin position="146"/>
        <end position="168"/>
    </location>
</feature>
<feature type="compositionally biased region" description="Low complexity" evidence="1">
    <location>
        <begin position="26"/>
        <end position="42"/>
    </location>
</feature>
<feature type="compositionally biased region" description="Basic and acidic residues" evidence="1">
    <location>
        <begin position="76"/>
        <end position="85"/>
    </location>
</feature>
<gene>
    <name evidence="3" type="ORF">LHJ74_14620</name>
</gene>
<feature type="transmembrane region" description="Helical" evidence="2">
    <location>
        <begin position="175"/>
        <end position="196"/>
    </location>
</feature>
<sequence length="198" mass="20946">MADDWWDDVYDPDAPDTASSSPAPKAGTIRRAAGGGRLPAPGQLVDLDAAEQQPDTDPDTADTGPDDADEVPDSPDTERAAHRWDPTRVADRLVDAHRTRPIQQRAADQARAAMSAVTQPRPRLGQLAYGISTIAVPWWIGVTPWLTGAISGAPTGISVALILAGWAVGHRTARAVTAVAWVGRCTYTACVIAAFLHP</sequence>
<evidence type="ECO:0000256" key="2">
    <source>
        <dbReference type="SAM" id="Phobius"/>
    </source>
</evidence>
<reference evidence="3 4" key="1">
    <citation type="submission" date="2021-10" db="EMBL/GenBank/DDBJ databases">
        <title>Streptomyces gossypii sp. nov., isolated from soil collected from cotton field.</title>
        <authorList>
            <person name="Ge X."/>
            <person name="Chen X."/>
            <person name="Liu W."/>
        </authorList>
    </citation>
    <scope>NUCLEOTIDE SEQUENCE [LARGE SCALE GENOMIC DNA]</scope>
    <source>
        <strain evidence="3 4">N2-109</strain>
    </source>
</reference>
<evidence type="ECO:0000256" key="1">
    <source>
        <dbReference type="SAM" id="MobiDB-lite"/>
    </source>
</evidence>
<evidence type="ECO:0000313" key="4">
    <source>
        <dbReference type="Proteomes" id="UP001156389"/>
    </source>
</evidence>
<feature type="transmembrane region" description="Helical" evidence="2">
    <location>
        <begin position="124"/>
        <end position="140"/>
    </location>
</feature>
<protein>
    <submittedName>
        <fullName evidence="3">Uncharacterized protein</fullName>
    </submittedName>
</protein>
<feature type="compositionally biased region" description="Acidic residues" evidence="1">
    <location>
        <begin position="1"/>
        <end position="14"/>
    </location>
</feature>
<organism evidence="3 4">
    <name type="scientific">Streptomyces gossypii</name>
    <dbReference type="NCBI Taxonomy" id="2883101"/>
    <lineage>
        <taxon>Bacteria</taxon>
        <taxon>Bacillati</taxon>
        <taxon>Actinomycetota</taxon>
        <taxon>Actinomycetes</taxon>
        <taxon>Kitasatosporales</taxon>
        <taxon>Streptomycetaceae</taxon>
        <taxon>Streptomyces</taxon>
    </lineage>
</organism>
<name>A0ABT2JTD0_9ACTN</name>
<evidence type="ECO:0000313" key="3">
    <source>
        <dbReference type="EMBL" id="MCT2591127.1"/>
    </source>
</evidence>
<keyword evidence="2" id="KW-0812">Transmembrane</keyword>